<dbReference type="KEGG" id="vg:18938745"/>
<sequence length="102" mass="11566">MPRKTLKQKLKSQLRLEKKAREIEHAHAGTTINFELQAMQSVAMGHGIMAGLLHAKQVLGEYSEHYKALEPVAQERIAQCFMQLVQMGIPHEVAQQRINQGH</sequence>
<name>X2CST9_9CAUD</name>
<proteinExistence type="predicted"/>
<organism evidence="1 2">
    <name type="scientific">Pectobacterium phage PM1</name>
    <dbReference type="NCBI Taxonomy" id="1399915"/>
    <lineage>
        <taxon>Viruses</taxon>
        <taxon>Duplodnaviria</taxon>
        <taxon>Heunggongvirae</taxon>
        <taxon>Uroviricota</taxon>
        <taxon>Caudoviricetes</taxon>
        <taxon>Chaseviridae</taxon>
        <taxon>Cleopatravirinae</taxon>
        <taxon>Suwonvirus</taxon>
        <taxon>Suwonvirus PM1</taxon>
    </lineage>
</organism>
<gene>
    <name evidence="1" type="ORF">PM1_017</name>
</gene>
<dbReference type="EMBL" id="KF534715">
    <property type="protein sequence ID" value="AGV99233.1"/>
    <property type="molecule type" value="Genomic_DNA"/>
</dbReference>
<evidence type="ECO:0000313" key="1">
    <source>
        <dbReference type="EMBL" id="AGV99233.1"/>
    </source>
</evidence>
<reference evidence="1 2" key="1">
    <citation type="journal article" date="2014" name="Arch. Virol.">
        <title>Complete genome sequence of the Pectobacterium carotovorum subsp. carotovorum virulent bacteriophage PM1.</title>
        <authorList>
            <person name="Lim J.A."/>
            <person name="Shin H."/>
            <person name="Lee D.H."/>
            <person name="Han S.W."/>
            <person name="Lee J.H."/>
            <person name="Ryu S."/>
            <person name="Heu S."/>
        </authorList>
    </citation>
    <scope>NUCLEOTIDE SEQUENCE [LARGE SCALE GENOMIC DNA]</scope>
</reference>
<dbReference type="RefSeq" id="YP_009021794.1">
    <property type="nucleotide sequence ID" value="NC_023865.1"/>
</dbReference>
<dbReference type="OrthoDB" id="37659at10239"/>
<protein>
    <submittedName>
        <fullName evidence="1">Uncharacterized protein</fullName>
    </submittedName>
</protein>
<keyword evidence="2" id="KW-1185">Reference proteome</keyword>
<evidence type="ECO:0000313" key="2">
    <source>
        <dbReference type="Proteomes" id="UP000019701"/>
    </source>
</evidence>
<accession>X2CST9</accession>
<dbReference type="Proteomes" id="UP000019701">
    <property type="component" value="Segment"/>
</dbReference>
<dbReference type="GeneID" id="18938745"/>